<reference evidence="1 2" key="1">
    <citation type="journal article" date="2022" name="Plant J.">
        <title>Chromosome-level genome of Camellia lanceoleosa provides a valuable resource for understanding genome evolution and self-incompatibility.</title>
        <authorList>
            <person name="Gong W."/>
            <person name="Xiao S."/>
            <person name="Wang L."/>
            <person name="Liao Z."/>
            <person name="Chang Y."/>
            <person name="Mo W."/>
            <person name="Hu G."/>
            <person name="Li W."/>
            <person name="Zhao G."/>
            <person name="Zhu H."/>
            <person name="Hu X."/>
            <person name="Ji K."/>
            <person name="Xiang X."/>
            <person name="Song Q."/>
            <person name="Yuan D."/>
            <person name="Jin S."/>
            <person name="Zhang L."/>
        </authorList>
    </citation>
    <scope>NUCLEOTIDE SEQUENCE [LARGE SCALE GENOMIC DNA]</scope>
    <source>
        <strain evidence="1">SQ_2022a</strain>
    </source>
</reference>
<evidence type="ECO:0000313" key="2">
    <source>
        <dbReference type="Proteomes" id="UP001060215"/>
    </source>
</evidence>
<comment type="caution">
    <text evidence="1">The sequence shown here is derived from an EMBL/GenBank/DDBJ whole genome shotgun (WGS) entry which is preliminary data.</text>
</comment>
<name>A0ACC0IBT0_9ERIC</name>
<dbReference type="EMBL" id="CM045763">
    <property type="protein sequence ID" value="KAI8022287.1"/>
    <property type="molecule type" value="Genomic_DNA"/>
</dbReference>
<keyword evidence="2" id="KW-1185">Reference proteome</keyword>
<protein>
    <submittedName>
        <fullName evidence="1">Uncharacterized protein</fullName>
    </submittedName>
</protein>
<gene>
    <name evidence="1" type="ORF">LOK49_LG03G02791</name>
</gene>
<evidence type="ECO:0000313" key="1">
    <source>
        <dbReference type="EMBL" id="KAI8022287.1"/>
    </source>
</evidence>
<accession>A0ACC0IBT0</accession>
<organism evidence="1 2">
    <name type="scientific">Camellia lanceoleosa</name>
    <dbReference type="NCBI Taxonomy" id="1840588"/>
    <lineage>
        <taxon>Eukaryota</taxon>
        <taxon>Viridiplantae</taxon>
        <taxon>Streptophyta</taxon>
        <taxon>Embryophyta</taxon>
        <taxon>Tracheophyta</taxon>
        <taxon>Spermatophyta</taxon>
        <taxon>Magnoliopsida</taxon>
        <taxon>eudicotyledons</taxon>
        <taxon>Gunneridae</taxon>
        <taxon>Pentapetalae</taxon>
        <taxon>asterids</taxon>
        <taxon>Ericales</taxon>
        <taxon>Theaceae</taxon>
        <taxon>Camellia</taxon>
    </lineage>
</organism>
<dbReference type="Proteomes" id="UP001060215">
    <property type="component" value="Chromosome 6"/>
</dbReference>
<proteinExistence type="predicted"/>
<sequence>MTSFSVLPLLACFISSQVVMTLTGSDLGAALVNLETGVQSWMFHCKSNVLSLQLDHSIIITFKIPYKSF</sequence>